<organism evidence="2 3">
    <name type="scientific">Acidimangrovimonas pyrenivorans</name>
    <dbReference type="NCBI Taxonomy" id="2030798"/>
    <lineage>
        <taxon>Bacteria</taxon>
        <taxon>Pseudomonadati</taxon>
        <taxon>Pseudomonadota</taxon>
        <taxon>Alphaproteobacteria</taxon>
        <taxon>Rhodobacterales</taxon>
        <taxon>Paracoccaceae</taxon>
        <taxon>Acidimangrovimonas</taxon>
    </lineage>
</organism>
<accession>A0ABV7AMI2</accession>
<comment type="caution">
    <text evidence="2">The sequence shown here is derived from an EMBL/GenBank/DDBJ whole genome shotgun (WGS) entry which is preliminary data.</text>
</comment>
<reference evidence="3" key="1">
    <citation type="journal article" date="2019" name="Int. J. Syst. Evol. Microbiol.">
        <title>The Global Catalogue of Microorganisms (GCM) 10K type strain sequencing project: providing services to taxonomists for standard genome sequencing and annotation.</title>
        <authorList>
            <consortium name="The Broad Institute Genomics Platform"/>
            <consortium name="The Broad Institute Genome Sequencing Center for Infectious Disease"/>
            <person name="Wu L."/>
            <person name="Ma J."/>
        </authorList>
    </citation>
    <scope>NUCLEOTIDE SEQUENCE [LARGE SCALE GENOMIC DNA]</scope>
    <source>
        <strain evidence="3">KCTC 62192</strain>
    </source>
</reference>
<proteinExistence type="predicted"/>
<name>A0ABV7AMI2_9RHOB</name>
<protein>
    <submittedName>
        <fullName evidence="2">Uncharacterized protein</fullName>
    </submittedName>
</protein>
<sequence>MNTHTNKQFFLARPGAASGAKAFPRQPRDRFENPNARRRGDATPAEISANSAGRYQQEAQERSEGPYESFAEGSIAKATRAYLETLYSERAVLEAVIGLIQEGEVSLENLEESRERILERAAFNLRRELAKASGPHQTSNA</sequence>
<feature type="compositionally biased region" description="Polar residues" evidence="1">
    <location>
        <begin position="48"/>
        <end position="58"/>
    </location>
</feature>
<dbReference type="EMBL" id="JBHRSK010000017">
    <property type="protein sequence ID" value="MFC2970192.1"/>
    <property type="molecule type" value="Genomic_DNA"/>
</dbReference>
<dbReference type="Proteomes" id="UP001595443">
    <property type="component" value="Unassembled WGS sequence"/>
</dbReference>
<evidence type="ECO:0000313" key="3">
    <source>
        <dbReference type="Proteomes" id="UP001595443"/>
    </source>
</evidence>
<evidence type="ECO:0000313" key="2">
    <source>
        <dbReference type="EMBL" id="MFC2970192.1"/>
    </source>
</evidence>
<keyword evidence="3" id="KW-1185">Reference proteome</keyword>
<evidence type="ECO:0000256" key="1">
    <source>
        <dbReference type="SAM" id="MobiDB-lite"/>
    </source>
</evidence>
<dbReference type="RefSeq" id="WP_377834952.1">
    <property type="nucleotide sequence ID" value="NZ_JBHRSK010000017.1"/>
</dbReference>
<gene>
    <name evidence="2" type="ORF">ACFOES_19000</name>
</gene>
<feature type="region of interest" description="Disordered" evidence="1">
    <location>
        <begin position="1"/>
        <end position="70"/>
    </location>
</feature>